<comment type="caution">
    <text evidence="1">The sequence shown here is derived from an EMBL/GenBank/DDBJ whole genome shotgun (WGS) entry which is preliminary data.</text>
</comment>
<dbReference type="EMBL" id="JAGGJR010000008">
    <property type="protein sequence ID" value="MBP1874829.1"/>
    <property type="molecule type" value="Genomic_DNA"/>
</dbReference>
<evidence type="ECO:0000313" key="2">
    <source>
        <dbReference type="Proteomes" id="UP000823773"/>
    </source>
</evidence>
<organism evidence="1 2">
    <name type="scientific">Ensifer adhaerens</name>
    <name type="common">Sinorhizobium morelense</name>
    <dbReference type="NCBI Taxonomy" id="106592"/>
    <lineage>
        <taxon>Bacteria</taxon>
        <taxon>Pseudomonadati</taxon>
        <taxon>Pseudomonadota</taxon>
        <taxon>Alphaproteobacteria</taxon>
        <taxon>Hyphomicrobiales</taxon>
        <taxon>Rhizobiaceae</taxon>
        <taxon>Sinorhizobium/Ensifer group</taxon>
        <taxon>Ensifer</taxon>
    </lineage>
</organism>
<sequence length="147" mass="16289">MPFVRELFEKARARLILVPEDTTILDVARLLHAGTDIVVLRDSSGSLAGVLTKTDIVELLVLSERLEGSATAASVMKQDVLECRMGDDIHGLWLQMHASGIKNVPIVDEGRQPIGILNARDALENLLEDTEKEETLLRHYVMGLGYR</sequence>
<keyword evidence="2" id="KW-1185">Reference proteome</keyword>
<accession>A0ACC5T2F5</accession>
<gene>
    <name evidence="1" type="ORF">J2Z19_004562</name>
</gene>
<dbReference type="Proteomes" id="UP000823773">
    <property type="component" value="Unassembled WGS sequence"/>
</dbReference>
<protein>
    <submittedName>
        <fullName evidence="1">Signal-transduction protein with cAMP-binding, CBS, and nucleotidyltransferase domain</fullName>
    </submittedName>
</protein>
<reference evidence="1" key="1">
    <citation type="submission" date="2021-03" db="EMBL/GenBank/DDBJ databases">
        <title>Genomic Encyclopedia of Type Strains, Phase IV (KMG-IV): sequencing the most valuable type-strain genomes for metagenomic binning, comparative biology and taxonomic classification.</title>
        <authorList>
            <person name="Goeker M."/>
        </authorList>
    </citation>
    <scope>NUCLEOTIDE SEQUENCE</scope>
    <source>
        <strain evidence="1">DSM 18131</strain>
    </source>
</reference>
<evidence type="ECO:0000313" key="1">
    <source>
        <dbReference type="EMBL" id="MBP1874829.1"/>
    </source>
</evidence>
<name>A0ACC5T2F5_ENSAD</name>
<proteinExistence type="predicted"/>